<dbReference type="CDD" id="cd05379">
    <property type="entry name" value="CAP_bacterial"/>
    <property type="match status" value="1"/>
</dbReference>
<dbReference type="AlphaFoldDB" id="A0A927HEY2"/>
<dbReference type="EMBL" id="JACTAG010000001">
    <property type="protein sequence ID" value="MBD3662665.1"/>
    <property type="molecule type" value="Genomic_DNA"/>
</dbReference>
<feature type="signal peptide" evidence="1">
    <location>
        <begin position="1"/>
        <end position="21"/>
    </location>
</feature>
<evidence type="ECO:0000313" key="4">
    <source>
        <dbReference type="Proteomes" id="UP000635142"/>
    </source>
</evidence>
<sequence length="142" mass="15366">MKRGLAIFVLSAALCGAPLLANETATRALNGIRAERGLAPVTYSPLLEKAAMRHASDMARKGFFSHRGSDGSRMIQRIQATGYPACYMSENIAKGTQTIAKTMAAWTASPPHLRNMVNRKAREFGIARGQGDYWVIVLAAPC</sequence>
<dbReference type="RefSeq" id="WP_191073681.1">
    <property type="nucleotide sequence ID" value="NZ_JACTAG010000001.1"/>
</dbReference>
<accession>A0A927HEY2</accession>
<dbReference type="PANTHER" id="PTHR31157">
    <property type="entry name" value="SCP DOMAIN-CONTAINING PROTEIN"/>
    <property type="match status" value="1"/>
</dbReference>
<keyword evidence="1" id="KW-0732">Signal</keyword>
<dbReference type="PANTHER" id="PTHR31157:SF1">
    <property type="entry name" value="SCP DOMAIN-CONTAINING PROTEIN"/>
    <property type="match status" value="1"/>
</dbReference>
<feature type="domain" description="SCP" evidence="2">
    <location>
        <begin position="27"/>
        <end position="133"/>
    </location>
</feature>
<dbReference type="Pfam" id="PF00188">
    <property type="entry name" value="CAP"/>
    <property type="match status" value="1"/>
</dbReference>
<evidence type="ECO:0000256" key="1">
    <source>
        <dbReference type="SAM" id="SignalP"/>
    </source>
</evidence>
<name>A0A927HEY2_9RHOB</name>
<dbReference type="InterPro" id="IPR014044">
    <property type="entry name" value="CAP_dom"/>
</dbReference>
<evidence type="ECO:0000313" key="3">
    <source>
        <dbReference type="EMBL" id="MBD3662665.1"/>
    </source>
</evidence>
<protein>
    <submittedName>
        <fullName evidence="3">CAP domain-containing protein</fullName>
    </submittedName>
</protein>
<gene>
    <name evidence="3" type="ORF">H9Q16_01905</name>
</gene>
<dbReference type="InterPro" id="IPR035940">
    <property type="entry name" value="CAP_sf"/>
</dbReference>
<dbReference type="Gene3D" id="3.40.33.10">
    <property type="entry name" value="CAP"/>
    <property type="match status" value="1"/>
</dbReference>
<reference evidence="3" key="1">
    <citation type="submission" date="2020-08" db="EMBL/GenBank/DDBJ databases">
        <title>Sulfitobacter aestuariivivens sp. nov., isolated from a tidal flat.</title>
        <authorList>
            <person name="Park S."/>
            <person name="Yoon J.-H."/>
        </authorList>
    </citation>
    <scope>NUCLEOTIDE SEQUENCE</scope>
    <source>
        <strain evidence="3">TSTF-M16</strain>
    </source>
</reference>
<comment type="caution">
    <text evidence="3">The sequence shown here is derived from an EMBL/GenBank/DDBJ whole genome shotgun (WGS) entry which is preliminary data.</text>
</comment>
<feature type="chain" id="PRO_5038117300" evidence="1">
    <location>
        <begin position="22"/>
        <end position="142"/>
    </location>
</feature>
<dbReference type="Proteomes" id="UP000635142">
    <property type="component" value="Unassembled WGS sequence"/>
</dbReference>
<organism evidence="3 4">
    <name type="scientific">Sulfitobacter aestuariivivens</name>
    <dbReference type="NCBI Taxonomy" id="2766981"/>
    <lineage>
        <taxon>Bacteria</taxon>
        <taxon>Pseudomonadati</taxon>
        <taxon>Pseudomonadota</taxon>
        <taxon>Alphaproteobacteria</taxon>
        <taxon>Rhodobacterales</taxon>
        <taxon>Roseobacteraceae</taxon>
        <taxon>Sulfitobacter</taxon>
    </lineage>
</organism>
<evidence type="ECO:0000259" key="2">
    <source>
        <dbReference type="Pfam" id="PF00188"/>
    </source>
</evidence>
<dbReference type="SUPFAM" id="SSF55797">
    <property type="entry name" value="PR-1-like"/>
    <property type="match status" value="1"/>
</dbReference>
<proteinExistence type="predicted"/>
<keyword evidence="4" id="KW-1185">Reference proteome</keyword>